<evidence type="ECO:0000313" key="3">
    <source>
        <dbReference type="Proteomes" id="UP000414364"/>
    </source>
</evidence>
<comment type="caution">
    <text evidence="2">The sequence shown here is derived from an EMBL/GenBank/DDBJ whole genome shotgun (WGS) entry which is preliminary data.</text>
</comment>
<reference evidence="2 3" key="1">
    <citation type="journal article" date="2019" name="Syst. Appl. Microbiol.">
        <title>Polyphasic characterization of two novel Lactobacillus spp. isolated from blown salami packages: Description of Lactobacillus halodurans sp. nov. and Lactobacillus salsicarnum sp. nov.</title>
        <authorList>
            <person name="Schuster J.A."/>
            <person name="Klingl A."/>
            <person name="Vogel R.F."/>
            <person name="Ehrmann M.A."/>
        </authorList>
    </citation>
    <scope>NUCLEOTIDE SEQUENCE [LARGE SCALE GENOMIC DNA]</scope>
    <source>
        <strain evidence="2 3">TMW 1.2172</strain>
    </source>
</reference>
<gene>
    <name evidence="2" type="ORF">FHL06_13855</name>
</gene>
<proteinExistence type="predicted"/>
<protein>
    <submittedName>
        <fullName evidence="2">Uncharacterized protein</fullName>
    </submittedName>
</protein>
<organism evidence="2 3">
    <name type="scientific">Companilactobacillus halodurans</name>
    <dbReference type="NCBI Taxonomy" id="2584183"/>
    <lineage>
        <taxon>Bacteria</taxon>
        <taxon>Bacillati</taxon>
        <taxon>Bacillota</taxon>
        <taxon>Bacilli</taxon>
        <taxon>Lactobacillales</taxon>
        <taxon>Lactobacillaceae</taxon>
        <taxon>Companilactobacillus</taxon>
    </lineage>
</organism>
<feature type="transmembrane region" description="Helical" evidence="1">
    <location>
        <begin position="37"/>
        <end position="58"/>
    </location>
</feature>
<name>A0A5P0ZT54_9LACO</name>
<sequence>MPTLTRISQNVFLNLRYEDHNNFIGTDLLNLIGSPILVSYFFSCLSISTLLYPGYLYYEA</sequence>
<keyword evidence="1" id="KW-1133">Transmembrane helix</keyword>
<evidence type="ECO:0000313" key="2">
    <source>
        <dbReference type="EMBL" id="MQS77394.1"/>
    </source>
</evidence>
<accession>A0A5P0ZT54</accession>
<dbReference type="EMBL" id="VDFP01000233">
    <property type="protein sequence ID" value="MQS77394.1"/>
    <property type="molecule type" value="Genomic_DNA"/>
</dbReference>
<evidence type="ECO:0000256" key="1">
    <source>
        <dbReference type="SAM" id="Phobius"/>
    </source>
</evidence>
<dbReference type="AlphaFoldDB" id="A0A5P0ZT54"/>
<keyword evidence="1" id="KW-0472">Membrane</keyword>
<dbReference type="Proteomes" id="UP000414364">
    <property type="component" value="Unassembled WGS sequence"/>
</dbReference>
<keyword evidence="1" id="KW-0812">Transmembrane</keyword>